<accession>A0A1L8TPX1</accession>
<dbReference type="AlphaFoldDB" id="A0A1L8TPX1"/>
<proteinExistence type="predicted"/>
<protein>
    <recommendedName>
        <fullName evidence="1">SHOCT-like domain-containing protein</fullName>
    </recommendedName>
</protein>
<name>A0A1L8TPX1_9ENTE</name>
<comment type="caution">
    <text evidence="2">The sequence shown here is derived from an EMBL/GenBank/DDBJ whole genome shotgun (WGS) entry which is preliminary data.</text>
</comment>
<evidence type="ECO:0000313" key="3">
    <source>
        <dbReference type="Proteomes" id="UP000182077"/>
    </source>
</evidence>
<dbReference type="EMBL" id="JXKQ01000003">
    <property type="protein sequence ID" value="OJG46320.1"/>
    <property type="molecule type" value="Genomic_DNA"/>
</dbReference>
<organism evidence="2 3">
    <name type="scientific">Enterococcus hermanniensis</name>
    <dbReference type="NCBI Taxonomy" id="249189"/>
    <lineage>
        <taxon>Bacteria</taxon>
        <taxon>Bacillati</taxon>
        <taxon>Bacillota</taxon>
        <taxon>Bacilli</taxon>
        <taxon>Lactobacillales</taxon>
        <taxon>Enterococcaceae</taxon>
        <taxon>Enterococcus</taxon>
    </lineage>
</organism>
<dbReference type="InterPro" id="IPR046749">
    <property type="entry name" value="SHOCT_2"/>
</dbReference>
<dbReference type="Pfam" id="PF20612">
    <property type="entry name" value="SHOCT_2"/>
    <property type="match status" value="1"/>
</dbReference>
<gene>
    <name evidence="2" type="ORF">RV04_GL001486</name>
</gene>
<dbReference type="Proteomes" id="UP000182077">
    <property type="component" value="Unassembled WGS sequence"/>
</dbReference>
<sequence>MTGNRTNWNVKQAIEAAEVTQIKRSEMDYRLSKMMVDYLYSSGIINKREHAMAINRLLNLYQPIIGQLESEYGK</sequence>
<evidence type="ECO:0000259" key="1">
    <source>
        <dbReference type="Pfam" id="PF20612"/>
    </source>
</evidence>
<dbReference type="STRING" id="249189.RV04_GL001486"/>
<feature type="domain" description="SHOCT-like" evidence="1">
    <location>
        <begin position="24"/>
        <end position="68"/>
    </location>
</feature>
<evidence type="ECO:0000313" key="2">
    <source>
        <dbReference type="EMBL" id="OJG46320.1"/>
    </source>
</evidence>
<reference evidence="2 3" key="1">
    <citation type="submission" date="2014-12" db="EMBL/GenBank/DDBJ databases">
        <title>Draft genome sequences of 29 type strains of Enterococci.</title>
        <authorList>
            <person name="Zhong Z."/>
            <person name="Sun Z."/>
            <person name="Liu W."/>
            <person name="Zhang W."/>
            <person name="Zhang H."/>
        </authorList>
    </citation>
    <scope>NUCLEOTIDE SEQUENCE [LARGE SCALE GENOMIC DNA]</scope>
    <source>
        <strain evidence="2 3">DSM 17122</strain>
    </source>
</reference>
<keyword evidence="3" id="KW-1185">Reference proteome</keyword>